<evidence type="ECO:0000313" key="2">
    <source>
        <dbReference type="Proteomes" id="UP000629287"/>
    </source>
</evidence>
<dbReference type="EMBL" id="JADBGF010000001">
    <property type="protein sequence ID" value="MBE1594167.1"/>
    <property type="molecule type" value="Genomic_DNA"/>
</dbReference>
<gene>
    <name evidence="1" type="ORF">H4687_000296</name>
</gene>
<dbReference type="Proteomes" id="UP000629287">
    <property type="component" value="Unassembled WGS sequence"/>
</dbReference>
<proteinExistence type="predicted"/>
<accession>A0A8I0NZN3</accession>
<name>A0A8I0NZN3_9ACTN</name>
<reference evidence="1 2" key="1">
    <citation type="submission" date="2020-10" db="EMBL/GenBank/DDBJ databases">
        <title>Sequencing the genomes of 1000 actinobacteria strains.</title>
        <authorList>
            <person name="Klenk H.-P."/>
        </authorList>
    </citation>
    <scope>NUCLEOTIDE SEQUENCE [LARGE SCALE GENOMIC DNA]</scope>
    <source>
        <strain evidence="1 2">DSM 41803</strain>
    </source>
</reference>
<comment type="caution">
    <text evidence="1">The sequence shown here is derived from an EMBL/GenBank/DDBJ whole genome shotgun (WGS) entry which is preliminary data.</text>
</comment>
<organism evidence="1 2">
    <name type="scientific">Streptomyces stelliscabiei</name>
    <dbReference type="NCBI Taxonomy" id="146820"/>
    <lineage>
        <taxon>Bacteria</taxon>
        <taxon>Bacillati</taxon>
        <taxon>Actinomycetota</taxon>
        <taxon>Actinomycetes</taxon>
        <taxon>Kitasatosporales</taxon>
        <taxon>Streptomycetaceae</taxon>
        <taxon>Streptomyces</taxon>
    </lineage>
</organism>
<evidence type="ECO:0000313" key="1">
    <source>
        <dbReference type="EMBL" id="MBE1594167.1"/>
    </source>
</evidence>
<protein>
    <submittedName>
        <fullName evidence="1">Uncharacterized protein</fullName>
    </submittedName>
</protein>
<dbReference type="AlphaFoldDB" id="A0A8I0NZN3"/>
<keyword evidence="2" id="KW-1185">Reference proteome</keyword>
<sequence length="186" mass="20985">MMIASEASVAISRRFRQVAPSSRHHRAVGRLCPRSVSNRLPRPQRKPWLPVCGIVSERPWRHTSGNSDRRAQGPFRRPDFPAHRTSLDAFFALYLLSAPPDSPVRTVCTVARRLAAHLLGPRTRSSGCCPGQRHPEEQAVQSGCRPLWSTRPPVQCLGFPCKSGDSEFLRRRRRRRSVSFGALESR</sequence>